<keyword evidence="2" id="KW-1185">Reference proteome</keyword>
<sequence length="333" mass="37126">AERTHHEKMPPSVKEILSSKRTSLLEEMAVEIQWPDKTKLLDRVANDPTDENSQELYATTLEEATSKHWLEGPFSPEEISERFESWLPVRRFAVVQTGAVDFVLSSGERLTGLVHPDWSKVEVLGVTLDVSGAQDGFIAVKNKRSRCDELEALLDEAIKARSVVPCRLPSFTGKLQFADGQIWGRAGRMALRDLRAFGFASRTSVSLDSIESDGKHHVIGLVELYGAILALRHWRKHLEGQRVLLFIDNWPALDALVKGDAAVPTWREILMVLENPLEVEPCYLWIARVASASNVADAPSRGSLKELAPWKLAVEHPKCPLSKVSLKSIVHAC</sequence>
<proteinExistence type="predicted"/>
<evidence type="ECO:0000313" key="2">
    <source>
        <dbReference type="Proteomes" id="UP000601435"/>
    </source>
</evidence>
<organism evidence="1 2">
    <name type="scientific">Symbiodinium necroappetens</name>
    <dbReference type="NCBI Taxonomy" id="1628268"/>
    <lineage>
        <taxon>Eukaryota</taxon>
        <taxon>Sar</taxon>
        <taxon>Alveolata</taxon>
        <taxon>Dinophyceae</taxon>
        <taxon>Suessiales</taxon>
        <taxon>Symbiodiniaceae</taxon>
        <taxon>Symbiodinium</taxon>
    </lineage>
</organism>
<dbReference type="AlphaFoldDB" id="A0A812PJL2"/>
<name>A0A812PJL2_9DINO</name>
<feature type="non-terminal residue" evidence="1">
    <location>
        <position position="333"/>
    </location>
</feature>
<comment type="caution">
    <text evidence="1">The sequence shown here is derived from an EMBL/GenBank/DDBJ whole genome shotgun (WGS) entry which is preliminary data.</text>
</comment>
<reference evidence="1" key="1">
    <citation type="submission" date="2021-02" db="EMBL/GenBank/DDBJ databases">
        <authorList>
            <person name="Dougan E. K."/>
            <person name="Rhodes N."/>
            <person name="Thang M."/>
            <person name="Chan C."/>
        </authorList>
    </citation>
    <scope>NUCLEOTIDE SEQUENCE</scope>
</reference>
<accession>A0A812PJL2</accession>
<evidence type="ECO:0000313" key="1">
    <source>
        <dbReference type="EMBL" id="CAE7350492.1"/>
    </source>
</evidence>
<protein>
    <submittedName>
        <fullName evidence="1">Uncharacterized protein</fullName>
    </submittedName>
</protein>
<dbReference type="Proteomes" id="UP000601435">
    <property type="component" value="Unassembled WGS sequence"/>
</dbReference>
<dbReference type="EMBL" id="CAJNJA010014807">
    <property type="protein sequence ID" value="CAE7350492.1"/>
    <property type="molecule type" value="Genomic_DNA"/>
</dbReference>
<gene>
    <name evidence="1" type="ORF">SNEC2469_LOCUS9091</name>
</gene>
<dbReference type="OrthoDB" id="447419at2759"/>